<dbReference type="AlphaFoldDB" id="A0AAQ3C1P6"/>
<dbReference type="HAMAP" id="MF_01332">
    <property type="entry name" value="SecM"/>
    <property type="match status" value="1"/>
</dbReference>
<name>A0AAQ3C1P6_EDWPI</name>
<keyword evidence="2" id="KW-0732">Signal</keyword>
<accession>A0AAQ3C1P6</accession>
<evidence type="ECO:0000256" key="2">
    <source>
        <dbReference type="ARBA" id="ARBA00022729"/>
    </source>
</evidence>
<sequence length="166" mass="18627">MIGILKRWRQFGRRYFWPHLLWGMVAATLGAPSLANAEQPRPSAQTITLQRLIAAHHSHVSLQLLSGKRRGQGVDYWHQYALRIAIRQLSSHLAPSHAQYRLSAEQQRQHLVLLSSLSSLLTRQPTLYVTPPYSRPSRCVPSSHGHLPALWLARVQGIRAGPAVAA</sequence>
<reference evidence="5" key="1">
    <citation type="submission" date="2022-10" db="EMBL/GenBank/DDBJ databases">
        <title>Complete genome of Ep21-8.</title>
        <authorList>
            <person name="Kang Y.-R."/>
            <person name="Kim D.-H."/>
        </authorList>
    </citation>
    <scope>NUCLEOTIDE SEQUENCE</scope>
    <source>
        <strain evidence="5">Ep21-8</strain>
    </source>
</reference>
<proteinExistence type="inferred from homology"/>
<dbReference type="GeneID" id="72527538"/>
<evidence type="ECO:0000313" key="6">
    <source>
        <dbReference type="Proteomes" id="UP001223683"/>
    </source>
</evidence>
<gene>
    <name evidence="4 5" type="primary">secM</name>
    <name evidence="5" type="ORF">PWJ79_03210</name>
</gene>
<dbReference type="GO" id="GO:0005829">
    <property type="term" value="C:cytosol"/>
    <property type="evidence" value="ECO:0007669"/>
    <property type="project" value="UniProtKB-SubCell"/>
</dbReference>
<dbReference type="Proteomes" id="UP001223683">
    <property type="component" value="Chromosome"/>
</dbReference>
<dbReference type="GO" id="GO:0045182">
    <property type="term" value="F:translation regulator activity"/>
    <property type="evidence" value="ECO:0007669"/>
    <property type="project" value="InterPro"/>
</dbReference>
<dbReference type="RefSeq" id="WP_012847516.1">
    <property type="nucleotide sequence ID" value="NC_013508.1"/>
</dbReference>
<comment type="similarity">
    <text evidence="4">Belongs to the SecM family.</text>
</comment>
<dbReference type="InterPro" id="IPR009502">
    <property type="entry name" value="SecM"/>
</dbReference>
<keyword evidence="1 4" id="KW-0963">Cytoplasm</keyword>
<evidence type="ECO:0000256" key="3">
    <source>
        <dbReference type="ARBA" id="ARBA00022764"/>
    </source>
</evidence>
<comment type="function">
    <text evidence="4">Regulates secA expression by translational coupling of the secM secA operon. Translational pausing at a specific Pro residue 5 residues before the end of the protein may allow disruption of a mRNA repressor helix that normally suppresses secA translation initiation.</text>
</comment>
<keyword evidence="3 4" id="KW-0574">Periplasm</keyword>
<dbReference type="EMBL" id="CP118390">
    <property type="protein sequence ID" value="WDU91674.1"/>
    <property type="molecule type" value="Genomic_DNA"/>
</dbReference>
<evidence type="ECO:0000256" key="4">
    <source>
        <dbReference type="HAMAP-Rule" id="MF_01332"/>
    </source>
</evidence>
<comment type="subcellular location">
    <subcellularLocation>
        <location evidence="4">Cytoplasm</location>
        <location evidence="4">Cytosol</location>
    </subcellularLocation>
    <subcellularLocation>
        <location evidence="4">Periplasm</location>
    </subcellularLocation>
    <text evidence="4">The active form is cytosolic, while the periplasmic form is rapidly degraded, mainly by the tail-specific protease.</text>
</comment>
<evidence type="ECO:0000256" key="1">
    <source>
        <dbReference type="ARBA" id="ARBA00022490"/>
    </source>
</evidence>
<organism evidence="5 6">
    <name type="scientific">Edwardsiella piscicida</name>
    <dbReference type="NCBI Taxonomy" id="1263550"/>
    <lineage>
        <taxon>Bacteria</taxon>
        <taxon>Pseudomonadati</taxon>
        <taxon>Pseudomonadota</taxon>
        <taxon>Gammaproteobacteria</taxon>
        <taxon>Enterobacterales</taxon>
        <taxon>Hafniaceae</taxon>
        <taxon>Edwardsiella</taxon>
    </lineage>
</organism>
<protein>
    <recommendedName>
        <fullName evidence="4">Secretion monitor</fullName>
    </recommendedName>
</protein>
<dbReference type="GO" id="GO:0042597">
    <property type="term" value="C:periplasmic space"/>
    <property type="evidence" value="ECO:0007669"/>
    <property type="project" value="UniProtKB-SubCell"/>
</dbReference>
<evidence type="ECO:0000313" key="5">
    <source>
        <dbReference type="EMBL" id="WDU91674.1"/>
    </source>
</evidence>
<dbReference type="Pfam" id="PF06558">
    <property type="entry name" value="SecM"/>
    <property type="match status" value="1"/>
</dbReference>
<dbReference type="NCBIfam" id="NF002799">
    <property type="entry name" value="PRK02943.1-1"/>
    <property type="match status" value="1"/>
</dbReference>